<keyword evidence="1" id="KW-0472">Membrane</keyword>
<accession>A0A7W8EC00</accession>
<name>A0A7W8EC00_9BACT</name>
<proteinExistence type="predicted"/>
<dbReference type="InterPro" id="IPR025646">
    <property type="entry name" value="DUF4350"/>
</dbReference>
<organism evidence="3 4">
    <name type="scientific">Granulicella mallensis</name>
    <dbReference type="NCBI Taxonomy" id="940614"/>
    <lineage>
        <taxon>Bacteria</taxon>
        <taxon>Pseudomonadati</taxon>
        <taxon>Acidobacteriota</taxon>
        <taxon>Terriglobia</taxon>
        <taxon>Terriglobales</taxon>
        <taxon>Acidobacteriaceae</taxon>
        <taxon>Granulicella</taxon>
    </lineage>
</organism>
<dbReference type="RefSeq" id="WP_184259891.1">
    <property type="nucleotide sequence ID" value="NZ_JACHIO010000027.1"/>
</dbReference>
<dbReference type="EMBL" id="JACHIO010000027">
    <property type="protein sequence ID" value="MBB5066377.1"/>
    <property type="molecule type" value="Genomic_DNA"/>
</dbReference>
<dbReference type="Proteomes" id="UP000584867">
    <property type="component" value="Unassembled WGS sequence"/>
</dbReference>
<gene>
    <name evidence="3" type="ORF">HDF15_004754</name>
</gene>
<evidence type="ECO:0000256" key="1">
    <source>
        <dbReference type="SAM" id="Phobius"/>
    </source>
</evidence>
<sequence length="405" mass="43364">MNLGEGKSDRKLLLILTGIMVALIVGVSILSPTTADKDPRPTSYNAAPGGAKAAYLVLEDLTHSQGRSISRWKQPLHELANLQADRTTLILAEPRYAATDRNTFAADIKSFLERGGHVLTTDSAGALLLPGGAVKPRGMLRGGLCESTPEGPGALARSGQVEFDEHDQWDGEGPQYRVQQRCGADAVVVSYAVGKGEALWWTSASPLSNSGLKHDANLRLLLASVGEGRDVVFDESLHEEIIPSLWDTARGLPLGWLSLQAIALFVLLVLSFSRRRGPLRMPVTLPRSSPVEFAESMGDLYEKGRATSAATEAARRRLLRVLTREAGVSQAAVQQGPEAIAEALQTRLGNEVKTLAATIAAHLRDAEDVRRTSISAHSALTLVQALNGDAEAVRAKLRVGERAIA</sequence>
<reference evidence="3 4" key="1">
    <citation type="submission" date="2020-08" db="EMBL/GenBank/DDBJ databases">
        <title>Genomic Encyclopedia of Type Strains, Phase IV (KMG-V): Genome sequencing to study the core and pangenomes of soil and plant-associated prokaryotes.</title>
        <authorList>
            <person name="Whitman W."/>
        </authorList>
    </citation>
    <scope>NUCLEOTIDE SEQUENCE [LARGE SCALE GENOMIC DNA]</scope>
    <source>
        <strain evidence="3 4">X5P3</strain>
    </source>
</reference>
<comment type="caution">
    <text evidence="3">The sequence shown here is derived from an EMBL/GenBank/DDBJ whole genome shotgun (WGS) entry which is preliminary data.</text>
</comment>
<protein>
    <recommendedName>
        <fullName evidence="2">DUF4350 domain-containing protein</fullName>
    </recommendedName>
</protein>
<dbReference type="Pfam" id="PF14258">
    <property type="entry name" value="DUF4350"/>
    <property type="match status" value="1"/>
</dbReference>
<keyword evidence="1" id="KW-0812">Transmembrane</keyword>
<dbReference type="AlphaFoldDB" id="A0A7W8EC00"/>
<feature type="transmembrane region" description="Helical" evidence="1">
    <location>
        <begin position="12"/>
        <end position="31"/>
    </location>
</feature>
<evidence type="ECO:0000259" key="2">
    <source>
        <dbReference type="Pfam" id="PF14258"/>
    </source>
</evidence>
<evidence type="ECO:0000313" key="3">
    <source>
        <dbReference type="EMBL" id="MBB5066377.1"/>
    </source>
</evidence>
<feature type="transmembrane region" description="Helical" evidence="1">
    <location>
        <begin position="254"/>
        <end position="272"/>
    </location>
</feature>
<keyword evidence="1" id="KW-1133">Transmembrane helix</keyword>
<feature type="domain" description="DUF4350" evidence="2">
    <location>
        <begin position="43"/>
        <end position="223"/>
    </location>
</feature>
<evidence type="ECO:0000313" key="4">
    <source>
        <dbReference type="Proteomes" id="UP000584867"/>
    </source>
</evidence>